<feature type="chain" id="PRO_5046216036" evidence="4">
    <location>
        <begin position="28"/>
        <end position="322"/>
    </location>
</feature>
<evidence type="ECO:0000256" key="4">
    <source>
        <dbReference type="SAM" id="SignalP"/>
    </source>
</evidence>
<dbReference type="CDD" id="cd13690">
    <property type="entry name" value="PBP2_GluB"/>
    <property type="match status" value="1"/>
</dbReference>
<dbReference type="SMART" id="SM00062">
    <property type="entry name" value="PBPb"/>
    <property type="match status" value="1"/>
</dbReference>
<dbReference type="InterPro" id="IPR051455">
    <property type="entry name" value="Bact_solute-bind_prot3"/>
</dbReference>
<name>A0A137Z6X8_9ACTN</name>
<dbReference type="EMBL" id="LSRE01000034">
    <property type="protein sequence ID" value="KXO93942.1"/>
    <property type="molecule type" value="Genomic_DNA"/>
</dbReference>
<organism evidence="6 7">
    <name type="scientific">Tsukamurella pseudospumae</name>
    <dbReference type="NCBI Taxonomy" id="239498"/>
    <lineage>
        <taxon>Bacteria</taxon>
        <taxon>Bacillati</taxon>
        <taxon>Actinomycetota</taxon>
        <taxon>Actinomycetes</taxon>
        <taxon>Mycobacteriales</taxon>
        <taxon>Tsukamurellaceae</taxon>
        <taxon>Tsukamurella</taxon>
    </lineage>
</organism>
<sequence>MLPRSAARRSAATALVTVLVAALCACSGPSPRNLLSSIDDGVVLIGVKVDQPGLGLRGSDGALSGFDIDVARYVIRTVAATRGKTEPRITWRETPSSQREQLIDNGEVDAVVASYSIDGARAGAVGFAGPYLVTRQGLLVRRDESAISTVSDLGRDRSLCSVAGSTSARAVKTLLPGVRLVEFDTYSACVDALARKNVDAVTTDEVILAGFAAQRPTAFRLVDMSVPKDSCIDGRLRTAGAPFAVERYGIGLGRDDSAARDAVNAALRTMFESGEWERSLRRAVGDEEAARTLDRDGGAGESLARIGDLSFLSATNSPCAAR</sequence>
<dbReference type="SUPFAM" id="SSF53850">
    <property type="entry name" value="Periplasmic binding protein-like II"/>
    <property type="match status" value="1"/>
</dbReference>
<dbReference type="Proteomes" id="UP000070409">
    <property type="component" value="Unassembled WGS sequence"/>
</dbReference>
<evidence type="ECO:0000256" key="1">
    <source>
        <dbReference type="ARBA" id="ARBA00010333"/>
    </source>
</evidence>
<dbReference type="InterPro" id="IPR001638">
    <property type="entry name" value="Solute-binding_3/MltF_N"/>
</dbReference>
<keyword evidence="3 4" id="KW-0732">Signal</keyword>
<feature type="domain" description="Solute-binding protein family 3/N-terminal" evidence="5">
    <location>
        <begin position="42"/>
        <end position="287"/>
    </location>
</feature>
<evidence type="ECO:0000256" key="2">
    <source>
        <dbReference type="ARBA" id="ARBA00022448"/>
    </source>
</evidence>
<evidence type="ECO:0000313" key="6">
    <source>
        <dbReference type="EMBL" id="KXO93942.1"/>
    </source>
</evidence>
<proteinExistence type="inferred from homology"/>
<reference evidence="6 7" key="1">
    <citation type="submission" date="2016-02" db="EMBL/GenBank/DDBJ databases">
        <authorList>
            <person name="Teng J.L."/>
            <person name="Tang Y."/>
            <person name="Huang Y."/>
            <person name="Guo F."/>
            <person name="Wei W."/>
            <person name="Chen J.H."/>
            <person name="Wong S.Y."/>
            <person name="Lau S.K."/>
            <person name="Woo P.C."/>
        </authorList>
    </citation>
    <scope>NUCLEOTIDE SEQUENCE [LARGE SCALE GENOMIC DNA]</scope>
    <source>
        <strain evidence="6 7">JCM 13375</strain>
    </source>
</reference>
<feature type="signal peptide" evidence="4">
    <location>
        <begin position="1"/>
        <end position="27"/>
    </location>
</feature>
<dbReference type="Pfam" id="PF00497">
    <property type="entry name" value="SBP_bac_3"/>
    <property type="match status" value="1"/>
</dbReference>
<comment type="caution">
    <text evidence="6">The sequence shown here is derived from an EMBL/GenBank/DDBJ whole genome shotgun (WGS) entry which is preliminary data.</text>
</comment>
<dbReference type="RefSeq" id="WP_068746430.1">
    <property type="nucleotide sequence ID" value="NZ_LSRE01000034.1"/>
</dbReference>
<dbReference type="PROSITE" id="PS51257">
    <property type="entry name" value="PROKAR_LIPOPROTEIN"/>
    <property type="match status" value="1"/>
</dbReference>
<keyword evidence="2" id="KW-0813">Transport</keyword>
<gene>
    <name evidence="6" type="ORF">AXK61_05250</name>
</gene>
<protein>
    <submittedName>
        <fullName evidence="6">ABC transporter substrate-binding protein</fullName>
    </submittedName>
</protein>
<dbReference type="Gene3D" id="3.40.190.10">
    <property type="entry name" value="Periplasmic binding protein-like II"/>
    <property type="match status" value="2"/>
</dbReference>
<dbReference type="PANTHER" id="PTHR30085">
    <property type="entry name" value="AMINO ACID ABC TRANSPORTER PERMEASE"/>
    <property type="match status" value="1"/>
</dbReference>
<accession>A0A137Z6X8</accession>
<keyword evidence="7" id="KW-1185">Reference proteome</keyword>
<dbReference type="PANTHER" id="PTHR30085:SF6">
    <property type="entry name" value="ABC TRANSPORTER GLUTAMINE-BINDING PROTEIN GLNH"/>
    <property type="match status" value="1"/>
</dbReference>
<comment type="similarity">
    <text evidence="1">Belongs to the bacterial solute-binding protein 3 family.</text>
</comment>
<evidence type="ECO:0000256" key="3">
    <source>
        <dbReference type="ARBA" id="ARBA00022729"/>
    </source>
</evidence>
<evidence type="ECO:0000259" key="5">
    <source>
        <dbReference type="SMART" id="SM00062"/>
    </source>
</evidence>
<evidence type="ECO:0000313" key="7">
    <source>
        <dbReference type="Proteomes" id="UP000070409"/>
    </source>
</evidence>